<sequence length="216" mass="24711">VVMRGAVPITVDQFREQVPLTTYKDYAPYLLKRRMDVLPRKPLLWQYTSGNSAEYPFRWIPVTTRQIEEIQPLLFALLFFSGCSRRKEINFKEGDKILYGMAPPPYATGSMTRAFPHELFEFLPPVDESEAMPFEERIQQGFELALSEGLDLCFAMSSVAVAIGNRFSQRSGNMNIRALLTKPKVLLRLGKGLIKSKLARRPILPRDIWTLKGLIT</sequence>
<proteinExistence type="predicted"/>
<feature type="non-terminal residue" evidence="1">
    <location>
        <position position="1"/>
    </location>
</feature>
<dbReference type="Pfam" id="PF03321">
    <property type="entry name" value="GH3"/>
    <property type="match status" value="1"/>
</dbReference>
<reference evidence="1" key="1">
    <citation type="journal article" date="2014" name="Front. Microbiol.">
        <title>High frequency of phylogenetically diverse reductive dehalogenase-homologous genes in deep subseafloor sedimentary metagenomes.</title>
        <authorList>
            <person name="Kawai M."/>
            <person name="Futagami T."/>
            <person name="Toyoda A."/>
            <person name="Takaki Y."/>
            <person name="Nishi S."/>
            <person name="Hori S."/>
            <person name="Arai W."/>
            <person name="Tsubouchi T."/>
            <person name="Morono Y."/>
            <person name="Uchiyama I."/>
            <person name="Ito T."/>
            <person name="Fujiyama A."/>
            <person name="Inagaki F."/>
            <person name="Takami H."/>
        </authorList>
    </citation>
    <scope>NUCLEOTIDE SEQUENCE</scope>
    <source>
        <strain evidence="1">Expedition CK06-06</strain>
    </source>
</reference>
<evidence type="ECO:0000313" key="1">
    <source>
        <dbReference type="EMBL" id="GAI52601.1"/>
    </source>
</evidence>
<accession>X1QCR6</accession>
<feature type="non-terminal residue" evidence="1">
    <location>
        <position position="216"/>
    </location>
</feature>
<evidence type="ECO:0008006" key="2">
    <source>
        <dbReference type="Google" id="ProtNLM"/>
    </source>
</evidence>
<organism evidence="1">
    <name type="scientific">marine sediment metagenome</name>
    <dbReference type="NCBI Taxonomy" id="412755"/>
    <lineage>
        <taxon>unclassified sequences</taxon>
        <taxon>metagenomes</taxon>
        <taxon>ecological metagenomes</taxon>
    </lineage>
</organism>
<name>X1QCR6_9ZZZZ</name>
<dbReference type="EMBL" id="BARV01037616">
    <property type="protein sequence ID" value="GAI52601.1"/>
    <property type="molecule type" value="Genomic_DNA"/>
</dbReference>
<comment type="caution">
    <text evidence="1">The sequence shown here is derived from an EMBL/GenBank/DDBJ whole genome shotgun (WGS) entry which is preliminary data.</text>
</comment>
<dbReference type="AlphaFoldDB" id="X1QCR6"/>
<gene>
    <name evidence="1" type="ORF">S06H3_58152</name>
</gene>
<protein>
    <recommendedName>
        <fullName evidence="2">GH3 auxin-responsive promoter</fullName>
    </recommendedName>
</protein>